<gene>
    <name evidence="1" type="ORF">GCM10025863_06290</name>
</gene>
<accession>A0ABM8FQQ5</accession>
<name>A0ABM8FQQ5_9MICO</name>
<reference evidence="2" key="1">
    <citation type="journal article" date="2019" name="Int. J. Syst. Evol. Microbiol.">
        <title>The Global Catalogue of Microorganisms (GCM) 10K type strain sequencing project: providing services to taxonomists for standard genome sequencing and annotation.</title>
        <authorList>
            <consortium name="The Broad Institute Genomics Platform"/>
            <consortium name="The Broad Institute Genome Sequencing Center for Infectious Disease"/>
            <person name="Wu L."/>
            <person name="Ma J."/>
        </authorList>
    </citation>
    <scope>NUCLEOTIDE SEQUENCE [LARGE SCALE GENOMIC DNA]</scope>
    <source>
        <strain evidence="2">NBRC 106310</strain>
    </source>
</reference>
<proteinExistence type="predicted"/>
<sequence length="149" mass="15981">MSNSVEAEMTAELDRLHEAVRAAPQGDTAPEMALWKQVSRLPTWFFIARGSAEQPHPYSAGLEQGPVICIYSSAARATEAGRLLGLTEPGADSVPVFGIPMPDALEYVIRFQQAGAFGVSVDHPQIGSYIPLANLGIVKKWALESTASE</sequence>
<dbReference type="EMBL" id="AP027728">
    <property type="protein sequence ID" value="BDZ38015.1"/>
    <property type="molecule type" value="Genomic_DNA"/>
</dbReference>
<evidence type="ECO:0000313" key="1">
    <source>
        <dbReference type="EMBL" id="BDZ38015.1"/>
    </source>
</evidence>
<dbReference type="RefSeq" id="WP_286301863.1">
    <property type="nucleotide sequence ID" value="NZ_AP027728.1"/>
</dbReference>
<organism evidence="1 2">
    <name type="scientific">Microbacterium suwonense</name>
    <dbReference type="NCBI Taxonomy" id="683047"/>
    <lineage>
        <taxon>Bacteria</taxon>
        <taxon>Bacillati</taxon>
        <taxon>Actinomycetota</taxon>
        <taxon>Actinomycetes</taxon>
        <taxon>Micrococcales</taxon>
        <taxon>Microbacteriaceae</taxon>
        <taxon>Microbacterium</taxon>
    </lineage>
</organism>
<keyword evidence="2" id="KW-1185">Reference proteome</keyword>
<dbReference type="Proteomes" id="UP001321543">
    <property type="component" value="Chromosome"/>
</dbReference>
<evidence type="ECO:0008006" key="3">
    <source>
        <dbReference type="Google" id="ProtNLM"/>
    </source>
</evidence>
<evidence type="ECO:0000313" key="2">
    <source>
        <dbReference type="Proteomes" id="UP001321543"/>
    </source>
</evidence>
<protein>
    <recommendedName>
        <fullName evidence="3">SseB protein N-terminal domain-containing protein</fullName>
    </recommendedName>
</protein>